<protein>
    <submittedName>
        <fullName evidence="1">Uncharacterized protein</fullName>
    </submittedName>
</protein>
<dbReference type="Proteomes" id="UP000221359">
    <property type="component" value="Segment"/>
</dbReference>
<keyword evidence="2" id="KW-1185">Reference proteome</keyword>
<dbReference type="EMBL" id="KR063281">
    <property type="protein sequence ID" value="AKJ72539.1"/>
    <property type="molecule type" value="Genomic_DNA"/>
</dbReference>
<sequence>MTMTRDERHAPRTIPNLTKIRWDQNLVRSIRSALFVNDLPEPVIPFLNDGWVLRADSMRGLPKTSDDLEQIVGVILPSNHEHLIRPKRDKLDEDTVFKDFTRRVEQYKKKSGDSKRASTVIAVALAELGWPVNLIIKVLNISRPTLNKWIYMHQEQRITEEEIELFSLFENRDKDSNLLFSFMFDFRTMNHRTRRSGLIFEKATMLPTEDTVQVMDALWRIAYRTRGSKSDYASRACAATLDIFIEMLLRRGVTALNLGRLLGVQHMAVLQRSRRSNDLYEQVETALDLDFGVTTLEHLSASVEAKHDKISKYTVTHKRSATDHRPAMLFQVRVSEPTDLNPVPTPNVSILSGKGSKETLDALLTLDDIPAYGSPTTVKQIDGELRAVMPNFATPNKVALFDYFESAEETLYTVHPLVNDTMSAAAFGATSLWYRDTTDPSTWISGEVQTEAMLLQATMTYDRERYGAGYGKTTYHWVPAEVLDLINVVPHTESDAVMQNLKDRDTRKNLTDAERDNVLDSLPSELKKLVLSWLAKAESEEGESILNRCLSKPGDVISEFDLPTTPISRKYRE</sequence>
<evidence type="ECO:0000313" key="2">
    <source>
        <dbReference type="Proteomes" id="UP000221359"/>
    </source>
</evidence>
<evidence type="ECO:0000313" key="1">
    <source>
        <dbReference type="EMBL" id="AKJ72539.1"/>
    </source>
</evidence>
<reference evidence="1 2" key="1">
    <citation type="journal article" date="2015" name="PLoS ONE">
        <title>Lysis to Kill: Evaluation of the Lytic Abilities, and Genomics of Nine Bacteriophages Infective for Gordonia spp. and Their Potential Use in Activated Sludge Foam Biocontrol.</title>
        <authorList>
            <person name="Dyson Z.A."/>
            <person name="Tucci J."/>
            <person name="Seviour R.J."/>
            <person name="Petrovski S."/>
        </authorList>
    </citation>
    <scope>NUCLEOTIDE SEQUENCE [LARGE SCALE GENOMIC DNA]</scope>
</reference>
<accession>A0A0K0N6I6</accession>
<gene>
    <name evidence="1" type="ORF">GMA2_2</name>
</gene>
<name>A0A0K0N6I6_9CAUD</name>
<organism evidence="1 2">
    <name type="scientific">Gordonia phage GMA2</name>
    <dbReference type="NCBI Taxonomy" id="1647283"/>
    <lineage>
        <taxon>Viruses</taxon>
        <taxon>Duplodnaviria</taxon>
        <taxon>Heunggongvirae</taxon>
        <taxon>Uroviricota</taxon>
        <taxon>Caudoviricetes</taxon>
        <taxon>Gimaduovirus</taxon>
        <taxon>Gimaduovirus GMA2</taxon>
    </lineage>
</organism>
<proteinExistence type="predicted"/>